<dbReference type="VEuPathDB" id="TriTrypDB:BSAL_15870"/>
<feature type="coiled-coil region" evidence="1">
    <location>
        <begin position="113"/>
        <end position="163"/>
    </location>
</feature>
<proteinExistence type="predicted"/>
<protein>
    <submittedName>
        <fullName evidence="3">Uncharacterized protein</fullName>
    </submittedName>
</protein>
<evidence type="ECO:0000256" key="1">
    <source>
        <dbReference type="SAM" id="Coils"/>
    </source>
</evidence>
<dbReference type="EMBL" id="CYKH01001647">
    <property type="protein sequence ID" value="CUG88530.1"/>
    <property type="molecule type" value="Genomic_DNA"/>
</dbReference>
<evidence type="ECO:0000256" key="2">
    <source>
        <dbReference type="SAM" id="MobiDB-lite"/>
    </source>
</evidence>
<gene>
    <name evidence="3" type="ORF">BSAL_15870</name>
</gene>
<keyword evidence="4" id="KW-1185">Reference proteome</keyword>
<feature type="compositionally biased region" description="Low complexity" evidence="2">
    <location>
        <begin position="1453"/>
        <end position="1469"/>
    </location>
</feature>
<feature type="region of interest" description="Disordered" evidence="2">
    <location>
        <begin position="198"/>
        <end position="217"/>
    </location>
</feature>
<evidence type="ECO:0000313" key="3">
    <source>
        <dbReference type="EMBL" id="CUG88530.1"/>
    </source>
</evidence>
<accession>A0A0S4JE11</accession>
<name>A0A0S4JE11_BODSA</name>
<dbReference type="Proteomes" id="UP000051952">
    <property type="component" value="Unassembled WGS sequence"/>
</dbReference>
<evidence type="ECO:0000313" key="4">
    <source>
        <dbReference type="Proteomes" id="UP000051952"/>
    </source>
</evidence>
<feature type="region of interest" description="Disordered" evidence="2">
    <location>
        <begin position="1453"/>
        <end position="1472"/>
    </location>
</feature>
<reference evidence="4" key="1">
    <citation type="submission" date="2015-09" db="EMBL/GenBank/DDBJ databases">
        <authorList>
            <consortium name="Pathogen Informatics"/>
        </authorList>
    </citation>
    <scope>NUCLEOTIDE SEQUENCE [LARGE SCALE GENOMIC DNA]</scope>
    <source>
        <strain evidence="4">Lake Konstanz</strain>
    </source>
</reference>
<organism evidence="3 4">
    <name type="scientific">Bodo saltans</name>
    <name type="common">Flagellated protozoan</name>
    <dbReference type="NCBI Taxonomy" id="75058"/>
    <lineage>
        <taxon>Eukaryota</taxon>
        <taxon>Discoba</taxon>
        <taxon>Euglenozoa</taxon>
        <taxon>Kinetoplastea</taxon>
        <taxon>Metakinetoplastina</taxon>
        <taxon>Eubodonida</taxon>
        <taxon>Bodonidae</taxon>
        <taxon>Bodo</taxon>
    </lineage>
</organism>
<sequence>MTSIYDEQQSSHGNATTYHEGAFDNGANTAAAAACMVNQAAAEHSPLHEVAMPVPPQPPRQLQQQQVQQHQVTAEVGWKFFTQGLDAKMQGAIEELAAFLSATAHGATSVQTSLKLNNQLADVVAQNEEAQESTEYQESDVSLSAVESELRLALDELRAMRKQQTLDITSNTSIRLMDVAIIAWNRLHGILRQRLPTPVSRPEAAAQQEPQPPTAGSSTLKCVLELRRLICELHLTSIHFFSPFAQSRDNQIVGDPKRALYSATMCLRVAKDALLVINSSSTTSHEQERSGGGMAPEIGTDATEWIQRSFSILNVIGQRVFGCPPLTSLTSRPAPIDNGGNDVLYQRFLDVYRELVRVRFHIACRLPLSMSNARDSHTRNVDCTLPVAGVAALELEMWRLESNSKEPVDATVREVLQIASRCSQVYGEWTATGGLLLDGGAQQHSPSHHRRTIVKELFSSLIDHLLSFDSHVVNGVPCLQQCSATVKEDIQRHILDAVVQLCQLYAMDTEWHLAWSILQKVGTTHACGGWSVPSGPLVGTWMASAFALPNRDSSAVFPNPEMIAVHGEEEDEQRAASALLRIDNLSLVNQVRKELLFRLLSFRAASATSQPNGLQTQLIKKVLEFPIVTAIGCNAARQLFSTASFSTDTKCVKDALAESVALWAQRSADPSCHRTISSHALTSRVIYENTFVLRDCLLRCCNTPPVAFNRTMEELYLQQSSLSSLLLECKGPARMEEDTREFVAHSSRSYLLALWNLGGASPAELPSGGENKTNSDHDATVLLSSPTTTTTLEPHQILILASSFLSFGDADEGSRLWRCIGRNLLQRAEELTGGDKQQELLLLQQAEDAACKSMTFHHSSSRSTSVAAQLLLCDIRLAARDVNGFQASSLQLLQCEPLEDAIDAFHSLISRLASRTREQSPESSWCSTPLLCSVLEQFVRFVLIDSAAAVSFRASSDQVFSMVQAYIVLIVSNERVGRDGSKLPISSEPRDLRLLSRAAAFLTSPQCSSLLDEKLTHPHRMWLVNMLLEAVHDAQGQRSELQSDPTNASHPQQALEINDVHNGICMKLLSTADKLIEATIQNHSSAPQHPQQVLEARELSLRAVLTRMSFAFDVNESHTALGRNGAPYHPFTREDMYSLSQRCMQEWESLYQARSRLHTESNEGNVMQQPSLSSLTGNVPLLISTFQCHLLLWDCVNNGASSLSIKATNECESFRAALAALVVARGSSVRDLESLAASPVLSAQFGDSNATSTNLEHATALLTQRHLSWVTSQALLAKEVCDFLASASSSTSGIFTSLAHCMAKGVSRQDQLSVVFFVLRVLGAVSLTTEQSEIRLVLLLHFAPLRGAPPSTPLLRLHHEDLLSRALRDSDALLRSFDLTCCPLTISCWDPRMVVPPQSFDSTHQRHQTPPDACSWQQLTDSQRSIESIVVELWNQYCGVLWATMAEQDQSMQQQLQRQQQEQQSNSHSNEVQHKSYDAHYVWQRVVLIFTDLLPESSSIRVSIEKQFQ</sequence>
<keyword evidence="1" id="KW-0175">Coiled coil</keyword>